<evidence type="ECO:0000313" key="1">
    <source>
        <dbReference type="EMBL" id="KAJ9093761.1"/>
    </source>
</evidence>
<accession>A0ACC2V527</accession>
<protein>
    <submittedName>
        <fullName evidence="1">Uncharacterized protein</fullName>
    </submittedName>
</protein>
<reference evidence="1" key="1">
    <citation type="submission" date="2023-04" db="EMBL/GenBank/DDBJ databases">
        <title>Draft Genome sequencing of Naganishia species isolated from polar environments using Oxford Nanopore Technology.</title>
        <authorList>
            <person name="Leo P."/>
            <person name="Venkateswaran K."/>
        </authorList>
    </citation>
    <scope>NUCLEOTIDE SEQUENCE</scope>
    <source>
        <strain evidence="1">MNA-CCFEE 5261</strain>
    </source>
</reference>
<sequence length="108" mass="11715">MFSIGVAGSMYQLVNYGLFFAENTVWSHAIPDLQACLARRIKAFTGVYQLPLKVRTDSATGSIMLVCNGNIRVLDGTVGNPSPVRCASAVRVKALSYRTYARVLVASQ</sequence>
<proteinExistence type="predicted"/>
<keyword evidence="2" id="KW-1185">Reference proteome</keyword>
<evidence type="ECO:0000313" key="2">
    <source>
        <dbReference type="Proteomes" id="UP001241377"/>
    </source>
</evidence>
<comment type="caution">
    <text evidence="1">The sequence shown here is derived from an EMBL/GenBank/DDBJ whole genome shotgun (WGS) entry which is preliminary data.</text>
</comment>
<name>A0ACC2V527_9TREE</name>
<dbReference type="Proteomes" id="UP001241377">
    <property type="component" value="Unassembled WGS sequence"/>
</dbReference>
<organism evidence="1 2">
    <name type="scientific">Naganishia cerealis</name>
    <dbReference type="NCBI Taxonomy" id="610337"/>
    <lineage>
        <taxon>Eukaryota</taxon>
        <taxon>Fungi</taxon>
        <taxon>Dikarya</taxon>
        <taxon>Basidiomycota</taxon>
        <taxon>Agaricomycotina</taxon>
        <taxon>Tremellomycetes</taxon>
        <taxon>Filobasidiales</taxon>
        <taxon>Filobasidiaceae</taxon>
        <taxon>Naganishia</taxon>
    </lineage>
</organism>
<dbReference type="EMBL" id="JASBWR010000119">
    <property type="protein sequence ID" value="KAJ9093761.1"/>
    <property type="molecule type" value="Genomic_DNA"/>
</dbReference>
<gene>
    <name evidence="1" type="ORF">QFC19_008200</name>
</gene>